<proteinExistence type="predicted"/>
<dbReference type="KEGG" id="vg:64871090"/>
<gene>
    <name evidence="1" type="primary">47</name>
    <name evidence="1" type="ORF">SEA_YECEY3_47</name>
</gene>
<accession>A0A649V9H6</accession>
<dbReference type="RefSeq" id="YP_010061472.1">
    <property type="nucleotide sequence ID" value="NC_054783.1"/>
</dbReference>
<protein>
    <submittedName>
        <fullName evidence="1">Uncharacterized protein</fullName>
    </submittedName>
</protein>
<name>A0A649V9H6_9CAUD</name>
<dbReference type="GeneID" id="64871090"/>
<keyword evidence="2" id="KW-1185">Reference proteome</keyword>
<dbReference type="Proteomes" id="UP000423725">
    <property type="component" value="Segment"/>
</dbReference>
<evidence type="ECO:0000313" key="2">
    <source>
        <dbReference type="Proteomes" id="UP000423725"/>
    </source>
</evidence>
<sequence length="79" mass="8596">MMIKDVERYTIPISRDFAGALPSGTGTSVAELIQALSKLPPEGIVQTDFSNGDVIVMHYKPDIDPLADPILEALKKSIR</sequence>
<reference evidence="1 2" key="1">
    <citation type="submission" date="2019-10" db="EMBL/GenBank/DDBJ databases">
        <authorList>
            <person name="Curtis N."/>
            <person name="Kistler A.L."/>
            <person name="Garlena R.A."/>
            <person name="Russell D.A."/>
            <person name="Pope W.H."/>
            <person name="Jacobs-Sera D."/>
            <person name="Hatfull G.F."/>
        </authorList>
    </citation>
    <scope>NUCLEOTIDE SEQUENCE [LARGE SCALE GENOMIC DNA]</scope>
</reference>
<dbReference type="EMBL" id="MN585979">
    <property type="protein sequence ID" value="QGJ88799.1"/>
    <property type="molecule type" value="Genomic_DNA"/>
</dbReference>
<organism evidence="1 2">
    <name type="scientific">Mycobacterium phage Yecey3</name>
    <dbReference type="NCBI Taxonomy" id="2656617"/>
    <lineage>
        <taxon>Viruses</taxon>
        <taxon>Duplodnaviria</taxon>
        <taxon>Heunggongvirae</taxon>
        <taxon>Uroviricota</taxon>
        <taxon>Caudoviricetes</taxon>
        <taxon>Yeceytrevirus</taxon>
        <taxon>Yeceytrevirus yecey3</taxon>
    </lineage>
</organism>
<evidence type="ECO:0000313" key="1">
    <source>
        <dbReference type="EMBL" id="QGJ88799.1"/>
    </source>
</evidence>